<dbReference type="EC" id="3.1.1.-" evidence="3"/>
<dbReference type="GO" id="GO:0052689">
    <property type="term" value="F:carboxylic ester hydrolase activity"/>
    <property type="evidence" value="ECO:0007669"/>
    <property type="project" value="TreeGrafter"/>
</dbReference>
<proteinExistence type="inferred from homology"/>
<evidence type="ECO:0000256" key="3">
    <source>
        <dbReference type="RuleBase" id="RU361235"/>
    </source>
</evidence>
<comment type="similarity">
    <text evidence="1 3">Belongs to the type-B carboxylesterase/lipase family.</text>
</comment>
<feature type="domain" description="Carboxylesterase type B" evidence="4">
    <location>
        <begin position="25"/>
        <end position="480"/>
    </location>
</feature>
<dbReference type="STRING" id="105696.A0A1Y2MEP2"/>
<dbReference type="Pfam" id="PF00135">
    <property type="entry name" value="COesterase"/>
    <property type="match status" value="1"/>
</dbReference>
<dbReference type="InterPro" id="IPR019826">
    <property type="entry name" value="Carboxylesterase_B_AS"/>
</dbReference>
<dbReference type="InParanoid" id="A0A1Y2MEP2"/>
<organism evidence="5 6">
    <name type="scientific">Epicoccum nigrum</name>
    <name type="common">Soil fungus</name>
    <name type="synonym">Epicoccum purpurascens</name>
    <dbReference type="NCBI Taxonomy" id="105696"/>
    <lineage>
        <taxon>Eukaryota</taxon>
        <taxon>Fungi</taxon>
        <taxon>Dikarya</taxon>
        <taxon>Ascomycota</taxon>
        <taxon>Pezizomycotina</taxon>
        <taxon>Dothideomycetes</taxon>
        <taxon>Pleosporomycetidae</taxon>
        <taxon>Pleosporales</taxon>
        <taxon>Pleosporineae</taxon>
        <taxon>Didymellaceae</taxon>
        <taxon>Epicoccum</taxon>
    </lineage>
</organism>
<evidence type="ECO:0000256" key="1">
    <source>
        <dbReference type="ARBA" id="ARBA00005964"/>
    </source>
</evidence>
<dbReference type="Gene3D" id="3.40.50.1820">
    <property type="entry name" value="alpha/beta hydrolase"/>
    <property type="match status" value="1"/>
</dbReference>
<feature type="signal peptide" evidence="3">
    <location>
        <begin position="1"/>
        <end position="18"/>
    </location>
</feature>
<evidence type="ECO:0000259" key="4">
    <source>
        <dbReference type="Pfam" id="PF00135"/>
    </source>
</evidence>
<dbReference type="PROSITE" id="PS00941">
    <property type="entry name" value="CARBOXYLESTERASE_B_2"/>
    <property type="match status" value="1"/>
</dbReference>
<keyword evidence="3" id="KW-0732">Signal</keyword>
<keyword evidence="6" id="KW-1185">Reference proteome</keyword>
<dbReference type="OMA" id="CPIRYVA"/>
<gene>
    <name evidence="5" type="ORF">B5807_00075</name>
</gene>
<dbReference type="PANTHER" id="PTHR43918:SF4">
    <property type="entry name" value="CARBOXYLIC ESTER HYDROLASE"/>
    <property type="match status" value="1"/>
</dbReference>
<dbReference type="PANTHER" id="PTHR43918">
    <property type="entry name" value="ACETYLCHOLINESTERASE"/>
    <property type="match status" value="1"/>
</dbReference>
<evidence type="ECO:0000313" key="6">
    <source>
        <dbReference type="Proteomes" id="UP000193240"/>
    </source>
</evidence>
<dbReference type="InterPro" id="IPR002018">
    <property type="entry name" value="CarbesteraseB"/>
</dbReference>
<evidence type="ECO:0000313" key="5">
    <source>
        <dbReference type="EMBL" id="OSS54595.1"/>
    </source>
</evidence>
<dbReference type="InterPro" id="IPR050654">
    <property type="entry name" value="AChE-related_enzymes"/>
</dbReference>
<evidence type="ECO:0000256" key="2">
    <source>
        <dbReference type="ARBA" id="ARBA00022801"/>
    </source>
</evidence>
<feature type="chain" id="PRO_5011813465" description="Carboxylic ester hydrolase" evidence="3">
    <location>
        <begin position="19"/>
        <end position="569"/>
    </location>
</feature>
<dbReference type="Proteomes" id="UP000193240">
    <property type="component" value="Unassembled WGS sequence"/>
</dbReference>
<dbReference type="InterPro" id="IPR019819">
    <property type="entry name" value="Carboxylesterase_B_CS"/>
</dbReference>
<sequence length="569" mass="60384">MRFKKSVLSLVLPAVGWTLSYNPTPTATIDAGIIVGKATALPNGLGPSVNQFLGIPFAQSPPERFSPPRNVAAFSTPLNATAWKPACIQQFRYPLASQQFAQAVFNNPGGPPPIESEDCLYLNVYAPSGSPGGNGRAVMFWIYGGSLQFGTAGIYTYDGTALADSEDVIVVTVNYRTNVFGFPASPELPVTGRNLGFLDQRFALEWVQRNIHAFGGDPTKVTIFGESAGAFSVDALLTSYPKDSKPPFRAAILQSGQYSYRVAPTSSSEPAWNNLTASLNCPGAYANNLTCVRAANATEVKRIIEVNSLIFSPVADNYTLVQNPAARRLSGNISHIPVLTGSNAQEGRVFTVGQTNLTAYLQSTLSAAPSLIPAIVAAYSIGSPGISNGYDAVAAAFTDSSFQCSAALWANATASIGIPTWRYYFNASFSNTQAYPQLGVFHSSEIPLIFQTYPKPNTTTQEFALSTFMSGAWARFAKNPAAGPGWNHVGTGQAGPVLYGAYDQVIDGIYYGSSGNVTTGAWDLGVLGDVGRVRGGGVTVLPQTQLDYRCSLWKPIYQANVGSAGMPPS</sequence>
<dbReference type="AlphaFoldDB" id="A0A1Y2MEP2"/>
<dbReference type="PROSITE" id="PS00122">
    <property type="entry name" value="CARBOXYLESTERASE_B_1"/>
    <property type="match status" value="1"/>
</dbReference>
<accession>A0A1Y2MEP2</accession>
<keyword evidence="2 3" id="KW-0378">Hydrolase</keyword>
<dbReference type="InterPro" id="IPR029058">
    <property type="entry name" value="AB_hydrolase_fold"/>
</dbReference>
<name>A0A1Y2MEP2_EPING</name>
<reference evidence="5 6" key="1">
    <citation type="journal article" date="2017" name="Genome Announc.">
        <title>Genome sequence of the saprophytic ascomycete Epicoccum nigrum ICMP 19927 strain isolated from New Zealand.</title>
        <authorList>
            <person name="Fokin M."/>
            <person name="Fleetwood D."/>
            <person name="Weir B.S."/>
            <person name="Villas-Boas S.G."/>
        </authorList>
    </citation>
    <scope>NUCLEOTIDE SEQUENCE [LARGE SCALE GENOMIC DNA]</scope>
    <source>
        <strain evidence="5 6">ICMP 19927</strain>
    </source>
</reference>
<dbReference type="SUPFAM" id="SSF53474">
    <property type="entry name" value="alpha/beta-Hydrolases"/>
    <property type="match status" value="1"/>
</dbReference>
<protein>
    <recommendedName>
        <fullName evidence="3">Carboxylic ester hydrolase</fullName>
        <ecNumber evidence="3">3.1.1.-</ecNumber>
    </recommendedName>
</protein>
<dbReference type="EMBL" id="KZ107838">
    <property type="protein sequence ID" value="OSS54595.1"/>
    <property type="molecule type" value="Genomic_DNA"/>
</dbReference>